<dbReference type="SUPFAM" id="SSF49899">
    <property type="entry name" value="Concanavalin A-like lectins/glucanases"/>
    <property type="match status" value="1"/>
</dbReference>
<sequence>SYTYRVTATDAAGNTSALSATAAVTVPTSAEAYPSRVRADGAQLYWRYDESAAPYVADSSDGGNQAGVHLNGPALRQTPAAVTGASTAIGFNGTNAQVHGEQRQSVGSTYSVETWFRTNTTRGGKLVGFGNQQINGSGQYDKHVYMTNDGRLVFGVYTGATRTITTPGAYNDDQWHHVV</sequence>
<gene>
    <name evidence="1" type="ORF">G3I71_46320</name>
</gene>
<dbReference type="EMBL" id="JAAGLU010000375">
    <property type="protein sequence ID" value="NEC92985.1"/>
    <property type="molecule type" value="Genomic_DNA"/>
</dbReference>
<name>A0A6B3C836_9ACTN</name>
<comment type="caution">
    <text evidence="1">The sequence shown here is derived from an EMBL/GenBank/DDBJ whole genome shotgun (WGS) entry which is preliminary data.</text>
</comment>
<dbReference type="Pfam" id="PF13385">
    <property type="entry name" value="Laminin_G_3"/>
    <property type="match status" value="1"/>
</dbReference>
<accession>A0A6B3C836</accession>
<protein>
    <submittedName>
        <fullName evidence="1">LamG domain-containing protein</fullName>
    </submittedName>
</protein>
<dbReference type="InterPro" id="IPR013320">
    <property type="entry name" value="ConA-like_dom_sf"/>
</dbReference>
<feature type="non-terminal residue" evidence="1">
    <location>
        <position position="1"/>
    </location>
</feature>
<feature type="non-terminal residue" evidence="1">
    <location>
        <position position="179"/>
    </location>
</feature>
<dbReference type="AlphaFoldDB" id="A0A6B3C836"/>
<reference evidence="1" key="1">
    <citation type="submission" date="2020-01" db="EMBL/GenBank/DDBJ databases">
        <title>Insect and environment-associated Actinomycetes.</title>
        <authorList>
            <person name="Currrie C."/>
            <person name="Chevrette M."/>
            <person name="Carlson C."/>
            <person name="Stubbendieck R."/>
            <person name="Wendt-Pienkowski E."/>
        </authorList>
    </citation>
    <scope>NUCLEOTIDE SEQUENCE</scope>
    <source>
        <strain evidence="1">SID12501</strain>
    </source>
</reference>
<evidence type="ECO:0000313" key="1">
    <source>
        <dbReference type="EMBL" id="NEC92985.1"/>
    </source>
</evidence>
<organism evidence="1">
    <name type="scientific">Streptomyces sp. SID12501</name>
    <dbReference type="NCBI Taxonomy" id="2706042"/>
    <lineage>
        <taxon>Bacteria</taxon>
        <taxon>Bacillati</taxon>
        <taxon>Actinomycetota</taxon>
        <taxon>Actinomycetes</taxon>
        <taxon>Kitasatosporales</taxon>
        <taxon>Streptomycetaceae</taxon>
        <taxon>Streptomyces</taxon>
    </lineage>
</organism>
<dbReference type="RefSeq" id="WP_343243295.1">
    <property type="nucleotide sequence ID" value="NZ_JAAGLU010000375.1"/>
</dbReference>
<dbReference type="Gene3D" id="2.60.120.200">
    <property type="match status" value="1"/>
</dbReference>
<proteinExistence type="predicted"/>